<dbReference type="EMBL" id="CAFABE010000022">
    <property type="protein sequence ID" value="CAB4824527.1"/>
    <property type="molecule type" value="Genomic_DNA"/>
</dbReference>
<keyword evidence="2" id="KW-0812">Transmembrane</keyword>
<feature type="region of interest" description="Disordered" evidence="1">
    <location>
        <begin position="1"/>
        <end position="23"/>
    </location>
</feature>
<keyword evidence="2" id="KW-1133">Transmembrane helix</keyword>
<dbReference type="EMBL" id="CAFBLT010000001">
    <property type="protein sequence ID" value="CAB4873442.1"/>
    <property type="molecule type" value="Genomic_DNA"/>
</dbReference>
<dbReference type="SUPFAM" id="SSF52266">
    <property type="entry name" value="SGNH hydrolase"/>
    <property type="match status" value="1"/>
</dbReference>
<feature type="region of interest" description="Disordered" evidence="1">
    <location>
        <begin position="53"/>
        <end position="83"/>
    </location>
</feature>
<organism evidence="3">
    <name type="scientific">freshwater metagenome</name>
    <dbReference type="NCBI Taxonomy" id="449393"/>
    <lineage>
        <taxon>unclassified sequences</taxon>
        <taxon>metagenomes</taxon>
        <taxon>ecological metagenomes</taxon>
    </lineage>
</organism>
<dbReference type="AlphaFoldDB" id="A0A6J6ZVG3"/>
<feature type="transmembrane region" description="Helical" evidence="2">
    <location>
        <begin position="29"/>
        <end position="48"/>
    </location>
</feature>
<accession>A0A6J6ZVG3</accession>
<protein>
    <submittedName>
        <fullName evidence="3">Unannotated protein</fullName>
    </submittedName>
</protein>
<proteinExistence type="predicted"/>
<gene>
    <name evidence="3" type="ORF">UFOPK3164_00653</name>
    <name evidence="4" type="ORF">UFOPK3427_00961</name>
    <name evidence="5" type="ORF">UFOPK4112_00124</name>
</gene>
<evidence type="ECO:0000313" key="5">
    <source>
        <dbReference type="EMBL" id="CAB5007729.1"/>
    </source>
</evidence>
<feature type="compositionally biased region" description="Low complexity" evidence="1">
    <location>
        <begin position="54"/>
        <end position="74"/>
    </location>
</feature>
<sequence length="237" mass="24432">MEESPPAPSPAPGHRRRGAHRRARRKRPVLLVSLLVVVLLVAGAGVWFTRNHTSRSQASPSTSSTSSTTTTSTTAPPGPGFTAGKITAVGDSVMIDYQGPLETDLPGVSVDGSVSRQWAQGTALLSQLKASNQLGATVIVGLGTNGEISPAAFDAMMSVLSGASKVIFVNTHVDRPWQDPNNAVLAQGVAKYPNAVLVDWNALATENPSWFGSDGTHLAIGGTGAQALASLIASKAS</sequence>
<keyword evidence="2" id="KW-0472">Membrane</keyword>
<dbReference type="EMBL" id="CAFBPM010000001">
    <property type="protein sequence ID" value="CAB5007729.1"/>
    <property type="molecule type" value="Genomic_DNA"/>
</dbReference>
<feature type="compositionally biased region" description="Basic residues" evidence="1">
    <location>
        <begin position="13"/>
        <end position="23"/>
    </location>
</feature>
<reference evidence="3" key="1">
    <citation type="submission" date="2020-05" db="EMBL/GenBank/DDBJ databases">
        <authorList>
            <person name="Chiriac C."/>
            <person name="Salcher M."/>
            <person name="Ghai R."/>
            <person name="Kavagutti S V."/>
        </authorList>
    </citation>
    <scope>NUCLEOTIDE SEQUENCE</scope>
</reference>
<name>A0A6J6ZVG3_9ZZZZ</name>
<evidence type="ECO:0000256" key="1">
    <source>
        <dbReference type="SAM" id="MobiDB-lite"/>
    </source>
</evidence>
<evidence type="ECO:0000313" key="3">
    <source>
        <dbReference type="EMBL" id="CAB4824527.1"/>
    </source>
</evidence>
<feature type="compositionally biased region" description="Pro residues" evidence="1">
    <location>
        <begin position="1"/>
        <end position="11"/>
    </location>
</feature>
<dbReference type="CDD" id="cd01840">
    <property type="entry name" value="SGNH_hydrolase_yrhL_like"/>
    <property type="match status" value="1"/>
</dbReference>
<evidence type="ECO:0000313" key="4">
    <source>
        <dbReference type="EMBL" id="CAB4873442.1"/>
    </source>
</evidence>
<evidence type="ECO:0000256" key="2">
    <source>
        <dbReference type="SAM" id="Phobius"/>
    </source>
</evidence>